<proteinExistence type="predicted"/>
<keyword evidence="2" id="KW-0472">Membrane</keyword>
<feature type="chain" id="PRO_5038483214" evidence="3">
    <location>
        <begin position="32"/>
        <end position="122"/>
    </location>
</feature>
<evidence type="ECO:0000256" key="2">
    <source>
        <dbReference type="SAM" id="Phobius"/>
    </source>
</evidence>
<feature type="transmembrane region" description="Helical" evidence="2">
    <location>
        <begin position="52"/>
        <end position="73"/>
    </location>
</feature>
<protein>
    <submittedName>
        <fullName evidence="4">ABC-type uncharacterized transport system permease subunit</fullName>
    </submittedName>
</protein>
<comment type="caution">
    <text evidence="4">The sequence shown here is derived from an EMBL/GenBank/DDBJ whole genome shotgun (WGS) entry which is preliminary data.</text>
</comment>
<keyword evidence="3" id="KW-0732">Signal</keyword>
<keyword evidence="2" id="KW-0812">Transmembrane</keyword>
<sequence length="122" mass="11881">MTSARTSPVVRRALAAAIAVPAALALSVVLAGPAAAGTPAVWEESDPVDFVSAALLFAGVPLLVFVVVAALVLGPSLARGESLAPGGGEQDSQWLGGPRKAAGELAAPDAEGSQAGGAGGRW</sequence>
<reference evidence="4 5" key="1">
    <citation type="submission" date="2020-07" db="EMBL/GenBank/DDBJ databases">
        <title>Sequencing the genomes of 1000 actinobacteria strains.</title>
        <authorList>
            <person name="Klenk H.-P."/>
        </authorList>
    </citation>
    <scope>NUCLEOTIDE SEQUENCE [LARGE SCALE GENOMIC DNA]</scope>
    <source>
        <strain evidence="4 5">DSM 103833</strain>
    </source>
</reference>
<accession>A0A853BZ03</accession>
<evidence type="ECO:0000256" key="3">
    <source>
        <dbReference type="SAM" id="SignalP"/>
    </source>
</evidence>
<organism evidence="4 5">
    <name type="scientific">Nocardioides thalensis</name>
    <dbReference type="NCBI Taxonomy" id="1914755"/>
    <lineage>
        <taxon>Bacteria</taxon>
        <taxon>Bacillati</taxon>
        <taxon>Actinomycetota</taxon>
        <taxon>Actinomycetes</taxon>
        <taxon>Propionibacteriales</taxon>
        <taxon>Nocardioidaceae</taxon>
        <taxon>Nocardioides</taxon>
    </lineage>
</organism>
<keyword evidence="5" id="KW-1185">Reference proteome</keyword>
<dbReference type="EMBL" id="JACCFP010000001">
    <property type="protein sequence ID" value="NYJ00455.1"/>
    <property type="molecule type" value="Genomic_DNA"/>
</dbReference>
<gene>
    <name evidence="4" type="ORF">HNR19_001153</name>
</gene>
<evidence type="ECO:0000313" key="4">
    <source>
        <dbReference type="EMBL" id="NYJ00455.1"/>
    </source>
</evidence>
<evidence type="ECO:0000256" key="1">
    <source>
        <dbReference type="SAM" id="MobiDB-lite"/>
    </source>
</evidence>
<dbReference type="AlphaFoldDB" id="A0A853BZ03"/>
<feature type="signal peptide" evidence="3">
    <location>
        <begin position="1"/>
        <end position="31"/>
    </location>
</feature>
<evidence type="ECO:0000313" key="5">
    <source>
        <dbReference type="Proteomes" id="UP000530424"/>
    </source>
</evidence>
<name>A0A853BZ03_9ACTN</name>
<dbReference type="Proteomes" id="UP000530424">
    <property type="component" value="Unassembled WGS sequence"/>
</dbReference>
<keyword evidence="2" id="KW-1133">Transmembrane helix</keyword>
<dbReference type="RefSeq" id="WP_179667040.1">
    <property type="nucleotide sequence ID" value="NZ_JACCFP010000001.1"/>
</dbReference>
<feature type="region of interest" description="Disordered" evidence="1">
    <location>
        <begin position="78"/>
        <end position="122"/>
    </location>
</feature>